<evidence type="ECO:0000256" key="1">
    <source>
        <dbReference type="SAM" id="Phobius"/>
    </source>
</evidence>
<proteinExistence type="predicted"/>
<dbReference type="AlphaFoldDB" id="A0A075I4W5"/>
<feature type="transmembrane region" description="Helical" evidence="1">
    <location>
        <begin position="76"/>
        <end position="98"/>
    </location>
</feature>
<dbReference type="PANTHER" id="PTHR43839:SF1">
    <property type="entry name" value="OPPC IN A BINDING PROTEIN-DEPENDENT TRANSPORT SYSTEM"/>
    <property type="match status" value="1"/>
</dbReference>
<reference evidence="2" key="1">
    <citation type="journal article" date="2014" name="Genome Biol. Evol.">
        <title>Pangenome evidence for extensive interdomain horizontal transfer affecting lineage core and shell genes in uncultured planktonic thaumarchaeota and euryarchaeota.</title>
        <authorList>
            <person name="Deschamps P."/>
            <person name="Zivanovic Y."/>
            <person name="Moreira D."/>
            <person name="Rodriguez-Valera F."/>
            <person name="Lopez-Garcia P."/>
        </authorList>
    </citation>
    <scope>NUCLEOTIDE SEQUENCE</scope>
</reference>
<protein>
    <submittedName>
        <fullName evidence="2">Binding-protein-dependent transporter inner membrane protein (ABC.PE.P1)</fullName>
    </submittedName>
</protein>
<dbReference type="PANTHER" id="PTHR43839">
    <property type="entry name" value="OPPC IN A BINDING PROTEIN-DEPENDENT TRANSPORT SYSTEM"/>
    <property type="match status" value="1"/>
</dbReference>
<dbReference type="EMBL" id="KF901220">
    <property type="protein sequence ID" value="AIF22999.1"/>
    <property type="molecule type" value="Genomic_DNA"/>
</dbReference>
<organism evidence="2">
    <name type="scientific">uncultured marine thaumarchaeote SAT1000_12_D12</name>
    <dbReference type="NCBI Taxonomy" id="1456378"/>
    <lineage>
        <taxon>Archaea</taxon>
        <taxon>Nitrososphaerota</taxon>
        <taxon>environmental samples</taxon>
    </lineage>
</organism>
<keyword evidence="1" id="KW-0812">Transmembrane</keyword>
<sequence>MEFYNQNISSEDMIFADRDGKVLKGGYIFLVNIYGIDKKVSIIDSKLILGGKAYGMMGTDELRRDLAVGLLWGTPLALFIGISVAIGSVTAGLIYGVYSGFKGKKQTKL</sequence>
<accession>A0A075I4W5</accession>
<evidence type="ECO:0000313" key="2">
    <source>
        <dbReference type="EMBL" id="AIF22999.1"/>
    </source>
</evidence>
<name>A0A075I4W5_9ARCH</name>
<keyword evidence="1" id="KW-1133">Transmembrane helix</keyword>
<gene>
    <name evidence="2" type="primary">ABC.PE.P1</name>
</gene>
<keyword evidence="1" id="KW-0472">Membrane</keyword>